<dbReference type="AlphaFoldDB" id="A0A9W4RH72"/>
<dbReference type="InterPro" id="IPR011057">
    <property type="entry name" value="Mss4-like_sf"/>
</dbReference>
<keyword evidence="2" id="KW-0479">Metal-binding</keyword>
<proteinExistence type="inferred from homology"/>
<dbReference type="InterPro" id="IPR006913">
    <property type="entry name" value="CENP-V/GFA"/>
</dbReference>
<dbReference type="SUPFAM" id="SSF51316">
    <property type="entry name" value="Mss4-like"/>
    <property type="match status" value="2"/>
</dbReference>
<keyword evidence="3" id="KW-0862">Zinc</keyword>
<keyword evidence="6" id="KW-1185">Reference proteome</keyword>
<evidence type="ECO:0000259" key="4">
    <source>
        <dbReference type="PROSITE" id="PS51891"/>
    </source>
</evidence>
<dbReference type="PROSITE" id="PS51891">
    <property type="entry name" value="CENP_V_GFA"/>
    <property type="match status" value="1"/>
</dbReference>
<dbReference type="GO" id="GO:0016846">
    <property type="term" value="F:carbon-sulfur lyase activity"/>
    <property type="evidence" value="ECO:0007669"/>
    <property type="project" value="InterPro"/>
</dbReference>
<dbReference type="Proteomes" id="UP001152533">
    <property type="component" value="Unassembled WGS sequence"/>
</dbReference>
<evidence type="ECO:0000256" key="2">
    <source>
        <dbReference type="ARBA" id="ARBA00022723"/>
    </source>
</evidence>
<name>A0A9W4RH72_9PEZI</name>
<evidence type="ECO:0000256" key="1">
    <source>
        <dbReference type="ARBA" id="ARBA00005495"/>
    </source>
</evidence>
<comment type="caution">
    <text evidence="5">The sequence shown here is derived from an EMBL/GenBank/DDBJ whole genome shotgun (WGS) entry which is preliminary data.</text>
</comment>
<evidence type="ECO:0000313" key="6">
    <source>
        <dbReference type="Proteomes" id="UP001152533"/>
    </source>
</evidence>
<dbReference type="PANTHER" id="PTHR28620">
    <property type="entry name" value="CENTROMERE PROTEIN V"/>
    <property type="match status" value="1"/>
</dbReference>
<organism evidence="5 6">
    <name type="scientific">Colletotrichum noveboracense</name>
    <dbReference type="NCBI Taxonomy" id="2664923"/>
    <lineage>
        <taxon>Eukaryota</taxon>
        <taxon>Fungi</taxon>
        <taxon>Dikarya</taxon>
        <taxon>Ascomycota</taxon>
        <taxon>Pezizomycotina</taxon>
        <taxon>Sordariomycetes</taxon>
        <taxon>Hypocreomycetidae</taxon>
        <taxon>Glomerellales</taxon>
        <taxon>Glomerellaceae</taxon>
        <taxon>Colletotrichum</taxon>
        <taxon>Colletotrichum gloeosporioides species complex</taxon>
    </lineage>
</organism>
<reference evidence="5" key="1">
    <citation type="submission" date="2022-08" db="EMBL/GenBank/DDBJ databases">
        <authorList>
            <person name="Giroux E."/>
            <person name="Giroux E."/>
        </authorList>
    </citation>
    <scope>NUCLEOTIDE SEQUENCE</scope>
    <source>
        <strain evidence="5">H1091258</strain>
    </source>
</reference>
<dbReference type="GO" id="GO:0046872">
    <property type="term" value="F:metal ion binding"/>
    <property type="evidence" value="ECO:0007669"/>
    <property type="project" value="UniProtKB-KW"/>
</dbReference>
<accession>A0A9W4RH72</accession>
<dbReference type="Pfam" id="PF04828">
    <property type="entry name" value="GFA"/>
    <property type="match status" value="1"/>
</dbReference>
<evidence type="ECO:0000313" key="5">
    <source>
        <dbReference type="EMBL" id="CAI0641060.1"/>
    </source>
</evidence>
<dbReference type="Gene3D" id="2.170.150.70">
    <property type="match status" value="2"/>
</dbReference>
<dbReference type="InterPro" id="IPR052355">
    <property type="entry name" value="CENP-V-like"/>
</dbReference>
<dbReference type="EMBL" id="CAMGZC010000002">
    <property type="protein sequence ID" value="CAI0641060.1"/>
    <property type="molecule type" value="Genomic_DNA"/>
</dbReference>
<feature type="domain" description="CENP-V/GFA" evidence="4">
    <location>
        <begin position="11"/>
        <end position="123"/>
    </location>
</feature>
<sequence>MTEPHEPTRKLRGNCHCTAVVYVVYFPEPRKATQCGCDLCVKKANLWLSASRSEVTFVKGDESSLTSYTIGAEDTTYKFCGVCATSVMAISSSDTQIAFNARTFQALDVKDLKLEEVDYVGHSSSQQRSILKTAETSPPLNSPNIYTGGCHCGALTLRLRSTPLDRTYEGLVLECNCRVCEMNGYVWVYPNDENVDLIGDEKDIGRYKFSHNILWNHFAKLVESSSQTTTTSCRRKSMMTCLKMQSFGMKSPRGGRQLMLEFWKTSTLNSFTRCLSSLMGRTSIRPHILIRDID</sequence>
<evidence type="ECO:0000256" key="3">
    <source>
        <dbReference type="ARBA" id="ARBA00022833"/>
    </source>
</evidence>
<comment type="similarity">
    <text evidence="1">Belongs to the Gfa family.</text>
</comment>
<protein>
    <recommendedName>
        <fullName evidence="4">CENP-V/GFA domain-containing protein</fullName>
    </recommendedName>
</protein>
<dbReference type="PANTHER" id="PTHR28620:SF1">
    <property type="entry name" value="CENP-V_GFA DOMAIN-CONTAINING PROTEIN"/>
    <property type="match status" value="1"/>
</dbReference>
<feature type="non-terminal residue" evidence="5">
    <location>
        <position position="1"/>
    </location>
</feature>
<gene>
    <name evidence="5" type="ORF">CGXH109_LOCUS406</name>
</gene>